<proteinExistence type="evidence at transcript level"/>
<protein>
    <submittedName>
        <fullName evidence="2">Uncharacterized protein</fullName>
    </submittedName>
</protein>
<dbReference type="EMBL" id="EU975973">
    <property type="protein sequence ID" value="ACG48091.1"/>
    <property type="molecule type" value="mRNA"/>
</dbReference>
<sequence>MAGRGKAIGSGAAKKATSRARPRLETNEEGKRKVQKFSLFRGQSSPEKSMRERNL</sequence>
<feature type="compositionally biased region" description="Basic and acidic residues" evidence="1">
    <location>
        <begin position="22"/>
        <end position="32"/>
    </location>
</feature>
<organism evidence="2">
    <name type="scientific">Zea mays</name>
    <name type="common">Maize</name>
    <dbReference type="NCBI Taxonomy" id="4577"/>
    <lineage>
        <taxon>Eukaryota</taxon>
        <taxon>Viridiplantae</taxon>
        <taxon>Streptophyta</taxon>
        <taxon>Embryophyta</taxon>
        <taxon>Tracheophyta</taxon>
        <taxon>Spermatophyta</taxon>
        <taxon>Magnoliopsida</taxon>
        <taxon>Liliopsida</taxon>
        <taxon>Poales</taxon>
        <taxon>Poaceae</taxon>
        <taxon>PACMAD clade</taxon>
        <taxon>Panicoideae</taxon>
        <taxon>Andropogonodae</taxon>
        <taxon>Andropogoneae</taxon>
        <taxon>Tripsacinae</taxon>
        <taxon>Zea</taxon>
    </lineage>
</organism>
<accession>B6UFF8</accession>
<reference evidence="2" key="1">
    <citation type="journal article" date="2009" name="Plant Mol. Biol.">
        <title>Insights into corn genes derived from large-scale cDNA sequencing.</title>
        <authorList>
            <person name="Alexandrov N.N."/>
            <person name="Brover V.V."/>
            <person name="Freidin S."/>
            <person name="Troukhan M.E."/>
            <person name="Tatarinova T.V."/>
            <person name="Zhang H."/>
            <person name="Swaller T.J."/>
            <person name="Lu Y.P."/>
            <person name="Bouck J."/>
            <person name="Flavell R.B."/>
            <person name="Feldmann K.A."/>
        </authorList>
    </citation>
    <scope>NUCLEOTIDE SEQUENCE</scope>
</reference>
<dbReference type="AlphaFoldDB" id="B6UFF8"/>
<feature type="region of interest" description="Disordered" evidence="1">
    <location>
        <begin position="1"/>
        <end position="55"/>
    </location>
</feature>
<feature type="compositionally biased region" description="Low complexity" evidence="1">
    <location>
        <begin position="1"/>
        <end position="15"/>
    </location>
</feature>
<name>B6UFF8_MAIZE</name>
<evidence type="ECO:0000256" key="1">
    <source>
        <dbReference type="SAM" id="MobiDB-lite"/>
    </source>
</evidence>
<evidence type="ECO:0000313" key="2">
    <source>
        <dbReference type="EMBL" id="ACG48091.1"/>
    </source>
</evidence>